<dbReference type="InterPro" id="IPR013824">
    <property type="entry name" value="Topo_IA_cen_sub1"/>
</dbReference>
<feature type="domain" description="Topo IA-type catalytic" evidence="13">
    <location>
        <begin position="159"/>
        <end position="599"/>
    </location>
</feature>
<evidence type="ECO:0000256" key="11">
    <source>
        <dbReference type="ARBA" id="ARBA00032235"/>
    </source>
</evidence>
<evidence type="ECO:0000256" key="6">
    <source>
        <dbReference type="ARBA" id="ARBA00023029"/>
    </source>
</evidence>
<evidence type="ECO:0000256" key="4">
    <source>
        <dbReference type="ARBA" id="ARBA00022723"/>
    </source>
</evidence>
<dbReference type="InterPro" id="IPR013826">
    <property type="entry name" value="Topo_IA_cen_sub3"/>
</dbReference>
<protein>
    <recommendedName>
        <fullName evidence="3">DNA topoisomerase</fullName>
        <ecNumber evidence="3">5.6.2.1</ecNumber>
    </recommendedName>
    <alternativeName>
        <fullName evidence="12">Omega-protein</fullName>
    </alternativeName>
    <alternativeName>
        <fullName evidence="11">Relaxing enzyme</fullName>
    </alternativeName>
    <alternativeName>
        <fullName evidence="9">Swivelase</fullName>
    </alternativeName>
    <alternativeName>
        <fullName evidence="10">Untwisting enzyme</fullName>
    </alternativeName>
</protein>
<dbReference type="GO" id="GO:0006310">
    <property type="term" value="P:DNA recombination"/>
    <property type="evidence" value="ECO:0007669"/>
    <property type="project" value="TreeGrafter"/>
</dbReference>
<dbReference type="PANTHER" id="PTHR11390">
    <property type="entry name" value="PROKARYOTIC DNA TOPOISOMERASE"/>
    <property type="match status" value="1"/>
</dbReference>
<dbReference type="GO" id="GO:0046872">
    <property type="term" value="F:metal ion binding"/>
    <property type="evidence" value="ECO:0007669"/>
    <property type="project" value="UniProtKB-KW"/>
</dbReference>
<gene>
    <name evidence="14" type="ORF">B4099_3439</name>
</gene>
<dbReference type="EMBL" id="LQYI01000085">
    <property type="protein sequence ID" value="KYC65809.1"/>
    <property type="molecule type" value="Genomic_DNA"/>
</dbReference>
<evidence type="ECO:0000256" key="5">
    <source>
        <dbReference type="ARBA" id="ARBA00022842"/>
    </source>
</evidence>
<dbReference type="InterPro" id="IPR000380">
    <property type="entry name" value="Topo_IA"/>
</dbReference>
<dbReference type="InterPro" id="IPR023405">
    <property type="entry name" value="Topo_IA_core_domain"/>
</dbReference>
<dbReference type="EC" id="5.6.2.1" evidence="3"/>
<dbReference type="Pfam" id="PF01751">
    <property type="entry name" value="Toprim"/>
    <property type="match status" value="1"/>
</dbReference>
<accession>A0A150K884</accession>
<evidence type="ECO:0000256" key="9">
    <source>
        <dbReference type="ARBA" id="ARBA00030003"/>
    </source>
</evidence>
<evidence type="ECO:0000256" key="10">
    <source>
        <dbReference type="ARBA" id="ARBA00031985"/>
    </source>
</evidence>
<dbReference type="PROSITE" id="PS52039">
    <property type="entry name" value="TOPO_IA_2"/>
    <property type="match status" value="1"/>
</dbReference>
<proteinExistence type="inferred from homology"/>
<dbReference type="GO" id="GO:0006281">
    <property type="term" value="P:DNA repair"/>
    <property type="evidence" value="ECO:0007669"/>
    <property type="project" value="TreeGrafter"/>
</dbReference>
<dbReference type="CDD" id="cd03362">
    <property type="entry name" value="TOPRIM_TopoIA_TopoIII"/>
    <property type="match status" value="1"/>
</dbReference>
<dbReference type="PRINTS" id="PR00417">
    <property type="entry name" value="PRTPISMRASEI"/>
</dbReference>
<dbReference type="InterPro" id="IPR003601">
    <property type="entry name" value="Topo_IA_2"/>
</dbReference>
<dbReference type="GO" id="GO:0003917">
    <property type="term" value="F:DNA topoisomerase type I (single strand cut, ATP-independent) activity"/>
    <property type="evidence" value="ECO:0007669"/>
    <property type="project" value="UniProtKB-EC"/>
</dbReference>
<evidence type="ECO:0000313" key="15">
    <source>
        <dbReference type="Proteomes" id="UP000075304"/>
    </source>
</evidence>
<evidence type="ECO:0000256" key="3">
    <source>
        <dbReference type="ARBA" id="ARBA00012891"/>
    </source>
</evidence>
<dbReference type="InterPro" id="IPR034144">
    <property type="entry name" value="TOPRIM_TopoIII"/>
</dbReference>
<dbReference type="RefSeq" id="WP_061575371.1">
    <property type="nucleotide sequence ID" value="NZ_LQYI01000085.1"/>
</dbReference>
<keyword evidence="8 14" id="KW-0413">Isomerase</keyword>
<dbReference type="Gene3D" id="1.10.460.10">
    <property type="entry name" value="Topoisomerase I, domain 2"/>
    <property type="match status" value="1"/>
</dbReference>
<keyword evidence="7" id="KW-0238">DNA-binding</keyword>
<dbReference type="InterPro" id="IPR023406">
    <property type="entry name" value="Topo_IA_AS"/>
</dbReference>
<comment type="catalytic activity">
    <reaction evidence="1">
        <text>ATP-independent breakage of single-stranded DNA, followed by passage and rejoining.</text>
        <dbReference type="EC" id="5.6.2.1"/>
    </reaction>
</comment>
<dbReference type="InterPro" id="IPR006171">
    <property type="entry name" value="TOPRIM_dom"/>
</dbReference>
<dbReference type="Gene3D" id="3.40.50.140">
    <property type="match status" value="1"/>
</dbReference>
<dbReference type="Pfam" id="PF01131">
    <property type="entry name" value="Topoisom_bac"/>
    <property type="match status" value="1"/>
</dbReference>
<sequence length="721" mass="81381">MSFPLIIAEKPDQGRTLCSVFPHVKREGYIEIWPNEIFPEGAFCTWAIGHLTQLVPPEHYNPAWKQWKLETLPILPKNFKYEVTKPKYKQFQIVKKLVKDARVTNIIHAGDAGREGELIIRNILHLCGAKKPLRRLWISSLTPQSIREGFRHLLHDEDTRPLYDEAYARACADWLVGMNASRVYSLLLRQKGMRDVFSVGRVQTPTLALIVKRELEIEHFKPEPFWEVTAMFQFDDKQYEGKWVKDGESRLNDPAMAARIAAFCRQKPAEVAALKKEKKEFQPPLLFNLSSLQAAANRAFQFPPKKTLDLVQSLYQKGIVSYPRSDSQYVTKGEAETFPGILEKLSAFPEYAPYFPLPKRSILQNKRYVNEKKVSDHYAIIPTEQVAAPGSLPDGEKKIYDMIVRRLIAAHYGNAVFHYTTVKTVVDSRAVFLSKGTQMEAEGWRKVIFSKEKEKGGVLPDVKQGEKGIVKDANVKEGKTQPPKRYTEGQLITLMKTAGKYIEDGELEKVMVEVEGLGTEATRAGVITILKDRKYIEVKKNQVYATDKAKVLIRAIGGKILASPEMTAKWEKRLREIGKGAAEAATFMEQTKKLSEKIVQDAVQAAAEWDFSGLKTDGIKRPGSKYTIGKKAGKCPTCGGDIVDKGNFYGCSAYRKSGCAFTLSKSILGKKISLANARKLLAGEETSMIRGFRKNGKTFDAKLKWEDGKLRFIFAKQQTGR</sequence>
<keyword evidence="6" id="KW-0799">Topoisomerase</keyword>
<name>A0A150K884_HEYCO</name>
<dbReference type="SMART" id="SM00493">
    <property type="entry name" value="TOPRIM"/>
    <property type="match status" value="1"/>
</dbReference>
<dbReference type="Proteomes" id="UP000075304">
    <property type="component" value="Unassembled WGS sequence"/>
</dbReference>
<dbReference type="PATRIC" id="fig|1398.25.peg.181"/>
<dbReference type="Pfam" id="PF13342">
    <property type="entry name" value="Toprim_Crpt"/>
    <property type="match status" value="1"/>
</dbReference>
<keyword evidence="4" id="KW-0479">Metal-binding</keyword>
<dbReference type="NCBIfam" id="TIGR01056">
    <property type="entry name" value="topB"/>
    <property type="match status" value="1"/>
</dbReference>
<dbReference type="PROSITE" id="PS00396">
    <property type="entry name" value="TOPO_IA_1"/>
    <property type="match status" value="1"/>
</dbReference>
<dbReference type="InterPro" id="IPR005738">
    <property type="entry name" value="TopoIII"/>
</dbReference>
<dbReference type="SMART" id="SM00437">
    <property type="entry name" value="TOP1Ac"/>
    <property type="match status" value="1"/>
</dbReference>
<evidence type="ECO:0000256" key="7">
    <source>
        <dbReference type="ARBA" id="ARBA00023125"/>
    </source>
</evidence>
<dbReference type="Gene3D" id="2.70.20.10">
    <property type="entry name" value="Topoisomerase I, domain 3"/>
    <property type="match status" value="1"/>
</dbReference>
<dbReference type="InterPro" id="IPR025589">
    <property type="entry name" value="Toprim_C_rpt"/>
</dbReference>
<dbReference type="InterPro" id="IPR013497">
    <property type="entry name" value="Topo_IA_cen"/>
</dbReference>
<dbReference type="Gene3D" id="1.10.290.10">
    <property type="entry name" value="Topoisomerase I, domain 4"/>
    <property type="match status" value="1"/>
</dbReference>
<evidence type="ECO:0000256" key="1">
    <source>
        <dbReference type="ARBA" id="ARBA00000213"/>
    </source>
</evidence>
<keyword evidence="5" id="KW-0460">Magnesium</keyword>
<dbReference type="SUPFAM" id="SSF56712">
    <property type="entry name" value="Prokaryotic type I DNA topoisomerase"/>
    <property type="match status" value="1"/>
</dbReference>
<dbReference type="GO" id="GO:0043597">
    <property type="term" value="C:cytoplasmic replication fork"/>
    <property type="evidence" value="ECO:0007669"/>
    <property type="project" value="TreeGrafter"/>
</dbReference>
<dbReference type="GO" id="GO:0003677">
    <property type="term" value="F:DNA binding"/>
    <property type="evidence" value="ECO:0007669"/>
    <property type="project" value="UniProtKB-KW"/>
</dbReference>
<evidence type="ECO:0000259" key="13">
    <source>
        <dbReference type="PROSITE" id="PS52039"/>
    </source>
</evidence>
<dbReference type="GO" id="GO:0006265">
    <property type="term" value="P:DNA topological change"/>
    <property type="evidence" value="ECO:0007669"/>
    <property type="project" value="InterPro"/>
</dbReference>
<dbReference type="CDD" id="cd00186">
    <property type="entry name" value="TOP1Ac"/>
    <property type="match status" value="1"/>
</dbReference>
<evidence type="ECO:0000256" key="2">
    <source>
        <dbReference type="ARBA" id="ARBA00009446"/>
    </source>
</evidence>
<dbReference type="InterPro" id="IPR003602">
    <property type="entry name" value="Topo_IA_DNA-bd_dom"/>
</dbReference>
<dbReference type="AlphaFoldDB" id="A0A150K884"/>
<reference evidence="14 15" key="1">
    <citation type="submission" date="2016-01" db="EMBL/GenBank/DDBJ databases">
        <title>Genome Sequences of Twelve Sporeforming Bacillus Species Isolated from Foods.</title>
        <authorList>
            <person name="Berendsen E.M."/>
            <person name="Wells-Bennik M.H."/>
            <person name="Krawcyk A.O."/>
            <person name="De Jong A."/>
            <person name="Holsappel S."/>
            <person name="Eijlander R.T."/>
            <person name="Kuipers O.P."/>
        </authorList>
    </citation>
    <scope>NUCLEOTIDE SEQUENCE [LARGE SCALE GENOMIC DNA]</scope>
    <source>
        <strain evidence="14 15">B4099</strain>
    </source>
</reference>
<comment type="caution">
    <text evidence="14">The sequence shown here is derived from an EMBL/GenBank/DDBJ whole genome shotgun (WGS) entry which is preliminary data.</text>
</comment>
<dbReference type="InterPro" id="IPR013825">
    <property type="entry name" value="Topo_IA_cen_sub2"/>
</dbReference>
<dbReference type="PANTHER" id="PTHR11390:SF21">
    <property type="entry name" value="DNA TOPOISOMERASE 3-ALPHA"/>
    <property type="match status" value="1"/>
</dbReference>
<organism evidence="14 15">
    <name type="scientific">Heyndrickxia coagulans</name>
    <name type="common">Weizmannia coagulans</name>
    <dbReference type="NCBI Taxonomy" id="1398"/>
    <lineage>
        <taxon>Bacteria</taxon>
        <taxon>Bacillati</taxon>
        <taxon>Bacillota</taxon>
        <taxon>Bacilli</taxon>
        <taxon>Bacillales</taxon>
        <taxon>Bacillaceae</taxon>
        <taxon>Heyndrickxia</taxon>
    </lineage>
</organism>
<evidence type="ECO:0000256" key="8">
    <source>
        <dbReference type="ARBA" id="ARBA00023235"/>
    </source>
</evidence>
<dbReference type="NCBIfam" id="NF005829">
    <property type="entry name" value="PRK07726.1"/>
    <property type="match status" value="1"/>
</dbReference>
<comment type="similarity">
    <text evidence="2">Belongs to the type IA topoisomerase family.</text>
</comment>
<dbReference type="SMART" id="SM00436">
    <property type="entry name" value="TOP1Bc"/>
    <property type="match status" value="1"/>
</dbReference>
<evidence type="ECO:0000313" key="14">
    <source>
        <dbReference type="EMBL" id="KYC65809.1"/>
    </source>
</evidence>
<evidence type="ECO:0000256" key="12">
    <source>
        <dbReference type="ARBA" id="ARBA00032877"/>
    </source>
</evidence>